<accession>A0A0K0ESB5</accession>
<proteinExistence type="inferred from homology"/>
<evidence type="ECO:0000256" key="9">
    <source>
        <dbReference type="ARBA" id="ARBA00023170"/>
    </source>
</evidence>
<dbReference type="Gene3D" id="3.30.50.10">
    <property type="entry name" value="Erythroid Transcription Factor GATA-1, subunit A"/>
    <property type="match status" value="1"/>
</dbReference>
<evidence type="ECO:0000313" key="14">
    <source>
        <dbReference type="WBParaSite" id="TCONS_00016753.p1"/>
    </source>
</evidence>
<evidence type="ECO:0000256" key="2">
    <source>
        <dbReference type="ARBA" id="ARBA00005993"/>
    </source>
</evidence>
<protein>
    <submittedName>
        <fullName evidence="13 14">Nuclear receptor domain-containing protein</fullName>
    </submittedName>
</protein>
<dbReference type="InterPro" id="IPR049636">
    <property type="entry name" value="HNF4-like_DBD"/>
</dbReference>
<dbReference type="PRINTS" id="PR00047">
    <property type="entry name" value="STROIDFINGER"/>
</dbReference>
<dbReference type="GO" id="GO:0000978">
    <property type="term" value="F:RNA polymerase II cis-regulatory region sequence-specific DNA binding"/>
    <property type="evidence" value="ECO:0007669"/>
    <property type="project" value="InterPro"/>
</dbReference>
<keyword evidence="6" id="KW-0805">Transcription regulation</keyword>
<evidence type="ECO:0000256" key="8">
    <source>
        <dbReference type="ARBA" id="ARBA00023163"/>
    </source>
</evidence>
<comment type="subcellular location">
    <subcellularLocation>
        <location evidence="1">Nucleus</location>
    </subcellularLocation>
</comment>
<dbReference type="STRING" id="6248.A0A0K0ESB5"/>
<sequence length="573" mass="66588">MSNNCIYNNYENNNIRIRRICAVCGDSPAKIHYGVLACFGCKGFFRRAVKDGKNKYVCRYNKNCNVDKYVRNSCRYCRFKKCLFVGMDPKAVRPNRSQILCNDKFKNTDISSNLINKNYNVKSCLKSLPPLENSFFKKAIDECESLTKMSLKNLHNSHSLQQFNNLSLKGLISHRLLTMHLEINENNKDNVEESFNCGNYSILNTKNLSSEVISLWKIIFTIDMINNLVNLSSKTDYESSITMEDKIAIIQTCFPRILLLLVLLNKKQNENELSKFLKYDTSLCDCLKNESILPLMRHSPLCFTDERIVFFIISITLMDPDIIGIRPLASKTILNLRLLLFKELNEYLVNIQKDESTKKTNVLSLIFYVAPIVVYAKRLRRELELQINAQFLNYHNIKFYEVFKDVIMEDKNNFLFFNTPTDEEQPNTVKSKYYDISYNHSLEKLNPINNYIESSHNAEINITNTQIDTTNNLQRPTYLDIPASIFSLPQNVEKSETNIRTDIINQKKQNYKFPLTLTKSIEEMLRIPNCNEFNQSLINPLNSIDWADIAMSTPSFDRDIVSKFFPGYLANKK</sequence>
<evidence type="ECO:0000313" key="13">
    <source>
        <dbReference type="WBParaSite" id="SSTP_0001234400.1"/>
    </source>
</evidence>
<name>A0A0K0ESB5_STRER</name>
<evidence type="ECO:0000256" key="3">
    <source>
        <dbReference type="ARBA" id="ARBA00022723"/>
    </source>
</evidence>
<evidence type="ECO:0000256" key="6">
    <source>
        <dbReference type="ARBA" id="ARBA00023015"/>
    </source>
</evidence>
<keyword evidence="7" id="KW-0238">DNA-binding</keyword>
<dbReference type="AlphaFoldDB" id="A0A0K0ESB5"/>
<dbReference type="PROSITE" id="PS00031">
    <property type="entry name" value="NUCLEAR_REC_DBD_1"/>
    <property type="match status" value="1"/>
</dbReference>
<dbReference type="GO" id="GO:0005634">
    <property type="term" value="C:nucleus"/>
    <property type="evidence" value="ECO:0007669"/>
    <property type="project" value="UniProtKB-SubCell"/>
</dbReference>
<keyword evidence="12" id="KW-1185">Reference proteome</keyword>
<comment type="similarity">
    <text evidence="2">Belongs to the nuclear hormone receptor family.</text>
</comment>
<dbReference type="FunFam" id="3.30.50.10:FF:000030">
    <property type="entry name" value="Nuclear Hormone Receptor family"/>
    <property type="match status" value="1"/>
</dbReference>
<evidence type="ECO:0000256" key="4">
    <source>
        <dbReference type="ARBA" id="ARBA00022771"/>
    </source>
</evidence>
<keyword evidence="8" id="KW-0804">Transcription</keyword>
<dbReference type="PROSITE" id="PS51030">
    <property type="entry name" value="NUCLEAR_REC_DBD_2"/>
    <property type="match status" value="1"/>
</dbReference>
<dbReference type="SUPFAM" id="SSF57716">
    <property type="entry name" value="Glucocorticoid receptor-like (DNA-binding domain)"/>
    <property type="match status" value="1"/>
</dbReference>
<dbReference type="WBParaSite" id="TCONS_00016753.p1">
    <property type="protein sequence ID" value="TCONS_00016753.p1"/>
    <property type="gene ID" value="XLOC_011406"/>
</dbReference>
<keyword evidence="5" id="KW-0862">Zinc</keyword>
<keyword evidence="3" id="KW-0479">Metal-binding</keyword>
<keyword evidence="4" id="KW-0863">Zinc-finger</keyword>
<evidence type="ECO:0000256" key="1">
    <source>
        <dbReference type="ARBA" id="ARBA00004123"/>
    </source>
</evidence>
<evidence type="ECO:0000259" key="11">
    <source>
        <dbReference type="PROSITE" id="PS51030"/>
    </source>
</evidence>
<dbReference type="InterPro" id="IPR013088">
    <property type="entry name" value="Znf_NHR/GATA"/>
</dbReference>
<dbReference type="InterPro" id="IPR001628">
    <property type="entry name" value="Znf_hrmn_rcpt"/>
</dbReference>
<evidence type="ECO:0000256" key="5">
    <source>
        <dbReference type="ARBA" id="ARBA00022833"/>
    </source>
</evidence>
<evidence type="ECO:0000256" key="10">
    <source>
        <dbReference type="ARBA" id="ARBA00023242"/>
    </source>
</evidence>
<dbReference type="PANTHER" id="PTHR47519:SF2">
    <property type="entry name" value="NUCLEAR HORMONE RECEPTOR FAMILY MEMBER NHR-97"/>
    <property type="match status" value="1"/>
</dbReference>
<dbReference type="WBParaSite" id="SSTP_0001234400.1">
    <property type="protein sequence ID" value="SSTP_0001234400.1"/>
    <property type="gene ID" value="SSTP_0001234400"/>
</dbReference>
<dbReference type="GO" id="GO:0008270">
    <property type="term" value="F:zinc ion binding"/>
    <property type="evidence" value="ECO:0007669"/>
    <property type="project" value="UniProtKB-KW"/>
</dbReference>
<dbReference type="PANTHER" id="PTHR47519">
    <property type="entry name" value="NUCLEAR HORMONE RECEPTOR FAMILY MEMBER NHR-31-RELATED"/>
    <property type="match status" value="1"/>
</dbReference>
<feature type="domain" description="Nuclear receptor" evidence="11">
    <location>
        <begin position="18"/>
        <end position="94"/>
    </location>
</feature>
<organism evidence="13">
    <name type="scientific">Strongyloides stercoralis</name>
    <name type="common">Threadworm</name>
    <dbReference type="NCBI Taxonomy" id="6248"/>
    <lineage>
        <taxon>Eukaryota</taxon>
        <taxon>Metazoa</taxon>
        <taxon>Ecdysozoa</taxon>
        <taxon>Nematoda</taxon>
        <taxon>Chromadorea</taxon>
        <taxon>Rhabditida</taxon>
        <taxon>Tylenchina</taxon>
        <taxon>Panagrolaimomorpha</taxon>
        <taxon>Strongyloidoidea</taxon>
        <taxon>Strongyloididae</taxon>
        <taxon>Strongyloides</taxon>
    </lineage>
</organism>
<dbReference type="Proteomes" id="UP000035681">
    <property type="component" value="Unplaced"/>
</dbReference>
<dbReference type="CDD" id="cd06960">
    <property type="entry name" value="NR_DBD_HNF4A"/>
    <property type="match status" value="1"/>
</dbReference>
<keyword evidence="10" id="KW-0539">Nucleus</keyword>
<dbReference type="GO" id="GO:0003700">
    <property type="term" value="F:DNA-binding transcription factor activity"/>
    <property type="evidence" value="ECO:0007669"/>
    <property type="project" value="InterPro"/>
</dbReference>
<dbReference type="SMART" id="SM00399">
    <property type="entry name" value="ZnF_C4"/>
    <property type="match status" value="1"/>
</dbReference>
<reference evidence="13" key="1">
    <citation type="submission" date="2015-08" db="UniProtKB">
        <authorList>
            <consortium name="WormBaseParasite"/>
        </authorList>
    </citation>
    <scope>IDENTIFICATION</scope>
</reference>
<keyword evidence="9" id="KW-0675">Receptor</keyword>
<evidence type="ECO:0000256" key="7">
    <source>
        <dbReference type="ARBA" id="ARBA00023125"/>
    </source>
</evidence>
<dbReference type="Pfam" id="PF00105">
    <property type="entry name" value="zf-C4"/>
    <property type="match status" value="1"/>
</dbReference>
<dbReference type="InterPro" id="IPR052496">
    <property type="entry name" value="Orphan_Nuclear_Rcpt"/>
</dbReference>
<evidence type="ECO:0000313" key="12">
    <source>
        <dbReference type="Proteomes" id="UP000035681"/>
    </source>
</evidence>